<feature type="compositionally biased region" description="Polar residues" evidence="1">
    <location>
        <begin position="419"/>
        <end position="430"/>
    </location>
</feature>
<feature type="region of interest" description="Disordered" evidence="1">
    <location>
        <begin position="46"/>
        <end position="67"/>
    </location>
</feature>
<evidence type="ECO:0000313" key="3">
    <source>
        <dbReference type="Proteomes" id="UP000076420"/>
    </source>
</evidence>
<name>A0A2C9LZC1_BIOGL</name>
<dbReference type="EnsemblMetazoa" id="BGLB036727-RC">
    <property type="protein sequence ID" value="BGLB036727-PC"/>
    <property type="gene ID" value="BGLB036727"/>
</dbReference>
<feature type="compositionally biased region" description="Basic residues" evidence="1">
    <location>
        <begin position="926"/>
        <end position="937"/>
    </location>
</feature>
<dbReference type="RefSeq" id="XP_013081955.2">
    <property type="nucleotide sequence ID" value="XM_013226501.2"/>
</dbReference>
<feature type="region of interest" description="Disordered" evidence="1">
    <location>
        <begin position="864"/>
        <end position="899"/>
    </location>
</feature>
<feature type="compositionally biased region" description="Polar residues" evidence="1">
    <location>
        <begin position="864"/>
        <end position="873"/>
    </location>
</feature>
<organism evidence="2 3">
    <name type="scientific">Biomphalaria glabrata</name>
    <name type="common">Bloodfluke planorb</name>
    <name type="synonym">Freshwater snail</name>
    <dbReference type="NCBI Taxonomy" id="6526"/>
    <lineage>
        <taxon>Eukaryota</taxon>
        <taxon>Metazoa</taxon>
        <taxon>Spiralia</taxon>
        <taxon>Lophotrochozoa</taxon>
        <taxon>Mollusca</taxon>
        <taxon>Gastropoda</taxon>
        <taxon>Heterobranchia</taxon>
        <taxon>Euthyneura</taxon>
        <taxon>Panpulmonata</taxon>
        <taxon>Hygrophila</taxon>
        <taxon>Lymnaeoidea</taxon>
        <taxon>Planorbidae</taxon>
        <taxon>Biomphalaria</taxon>
    </lineage>
</organism>
<feature type="compositionally biased region" description="Polar residues" evidence="1">
    <location>
        <begin position="375"/>
        <end position="394"/>
    </location>
</feature>
<dbReference type="KEGG" id="bgt:106067328"/>
<dbReference type="RefSeq" id="XP_013081953.2">
    <property type="nucleotide sequence ID" value="XM_013226499.2"/>
</dbReference>
<feature type="region of interest" description="Disordered" evidence="1">
    <location>
        <begin position="772"/>
        <end position="801"/>
    </location>
</feature>
<evidence type="ECO:0000313" key="2">
    <source>
        <dbReference type="EnsemblMetazoa" id="BGLB036727-PB"/>
    </source>
</evidence>
<dbReference type="VEuPathDB" id="VectorBase:BGLB036727"/>
<feature type="compositionally biased region" description="Low complexity" evidence="1">
    <location>
        <begin position="874"/>
        <end position="897"/>
    </location>
</feature>
<proteinExistence type="predicted"/>
<feature type="compositionally biased region" description="Polar residues" evidence="1">
    <location>
        <begin position="207"/>
        <end position="228"/>
    </location>
</feature>
<dbReference type="VEuPathDB" id="VectorBase:BGLAX_034793"/>
<feature type="region of interest" description="Disordered" evidence="1">
    <location>
        <begin position="375"/>
        <end position="406"/>
    </location>
</feature>
<accession>A0A2C9LZC1</accession>
<protein>
    <submittedName>
        <fullName evidence="2">Uncharacterized protein</fullName>
    </submittedName>
</protein>
<dbReference type="AlphaFoldDB" id="A0A2C9LZC1"/>
<feature type="region of interest" description="Disordered" evidence="1">
    <location>
        <begin position="419"/>
        <end position="438"/>
    </location>
</feature>
<feature type="region of interest" description="Disordered" evidence="1">
    <location>
        <begin position="915"/>
        <end position="937"/>
    </location>
</feature>
<feature type="region of interest" description="Disordered" evidence="1">
    <location>
        <begin position="164"/>
        <end position="247"/>
    </location>
</feature>
<dbReference type="EnsemblMetazoa" id="BGLB036727-RA">
    <property type="protein sequence ID" value="BGLB036727-PA"/>
    <property type="gene ID" value="BGLB036727"/>
</dbReference>
<gene>
    <name evidence="2" type="primary">106067328</name>
</gene>
<dbReference type="RefSeq" id="XP_013081954.2">
    <property type="nucleotide sequence ID" value="XM_013226500.2"/>
</dbReference>
<feature type="compositionally biased region" description="Polar residues" evidence="1">
    <location>
        <begin position="186"/>
        <end position="195"/>
    </location>
</feature>
<dbReference type="Proteomes" id="UP000076420">
    <property type="component" value="Unassembled WGS sequence"/>
</dbReference>
<feature type="region of interest" description="Disordered" evidence="1">
    <location>
        <begin position="678"/>
        <end position="700"/>
    </location>
</feature>
<feature type="compositionally biased region" description="Acidic residues" evidence="1">
    <location>
        <begin position="233"/>
        <end position="247"/>
    </location>
</feature>
<evidence type="ECO:0000256" key="1">
    <source>
        <dbReference type="SAM" id="MobiDB-lite"/>
    </source>
</evidence>
<dbReference type="EnsemblMetazoa" id="BGLB036727-RB">
    <property type="protein sequence ID" value="BGLB036727-PB"/>
    <property type="gene ID" value="BGLB036727"/>
</dbReference>
<sequence length="937" mass="102510">MSVSVAQHPVALGGSFSNRQVGVEYLSTLSHTDTLSAALYSRDHSSPVDSSAYPCGNSNQSDKLKESSSGVCRVPSLATQDTNITVDKADFNLNSISSNGSTFKTVTSEIMASENNDPKLTMIQNQRESSTSDMPSDTGLFVDQDPSREKFDLESFMRHFPKSRMSIPESKPIPELTSRLDDTSIAKPTTTTNNYHKPMFDPIPRASLNTPPSNDVNPETAQDPCTSPKQDDSVSEENTESTNYEDAENVQFNSLLATRLKSSIQSEFLSKELFSDSKAQAPERTIDDIMRDYGIKVSGGAQTYKSGQFMSSMSVHSNVSGNNENAKSMSYGLDSFGSSRLGSGLNPTQPEMGTPYQLGNAQFSKELAKNLTQDTSVTGLNPNSMNCSQNNETEGSPKEEQKSFGTSVDLSMASKYQNTARTSSTYNTGAEKQGPFSGDVSYQTSTDYKKFDSHLTQSTTNFAGKYSSTDFGKQTDLLRTDDKVTAGINSELSASYSPGRGSNFRHYNQLGAADALGFSIQAEKQRLRNIDAMIATTPLNTRYNDLKPYKFSTSSSFVASDFDSRKRYSTPTLAVSSTLPYRAEINSRVGWSTGVTQNAMGKSVSAPNYEYSRNVTTTGSSVDSQLFNTSRDYSGSKNYQYNNCTYLDNNILDKKLTIKDSAPILKKKVESCLKPSMKMNTSTNVGRGSPTRTAVTRPTSATNVKVCKDSAVAKRKQIGIASAPRGCVNGRKKVNTNESRMSEDFFHEFDFIKDLNRMWQHSINNLEPKKITKPSKYQPYKPASTEEKIQERSGMSAEQTSFHRAPEMVKNAWSASFEQDLGAALGSWGNGSICRQAKTMPSKQNCASGTKSYTAANCNNQQPKSILKNMSNKSSLTRSSTTITSGKSSSKVTTTSSRNYPITTAQMFAGLAIKKKAQMSQPAKPKNTKTRSKTPLI</sequence>
<dbReference type="OrthoDB" id="6081282at2759"/>
<reference evidence="2" key="1">
    <citation type="submission" date="2020-05" db="UniProtKB">
        <authorList>
            <consortium name="EnsemblMetazoa"/>
        </authorList>
    </citation>
    <scope>IDENTIFICATION</scope>
    <source>
        <strain evidence="2">BB02</strain>
    </source>
</reference>